<reference evidence="1" key="1">
    <citation type="submission" date="2013-08" db="EMBL/GenBank/DDBJ databases">
        <authorList>
            <person name="Mendez C."/>
            <person name="Richter M."/>
            <person name="Ferrer M."/>
            <person name="Sanchez J."/>
        </authorList>
    </citation>
    <scope>NUCLEOTIDE SEQUENCE</scope>
</reference>
<organism evidence="1">
    <name type="scientific">mine drainage metagenome</name>
    <dbReference type="NCBI Taxonomy" id="410659"/>
    <lineage>
        <taxon>unclassified sequences</taxon>
        <taxon>metagenomes</taxon>
        <taxon>ecological metagenomes</taxon>
    </lineage>
</organism>
<dbReference type="InterPro" id="IPR036890">
    <property type="entry name" value="HATPase_C_sf"/>
</dbReference>
<accession>T1BQR3</accession>
<gene>
    <name evidence="1" type="ORF">B1B_03948</name>
</gene>
<feature type="non-terminal residue" evidence="1">
    <location>
        <position position="227"/>
    </location>
</feature>
<comment type="caution">
    <text evidence="1">The sequence shown here is derived from an EMBL/GenBank/DDBJ whole genome shotgun (WGS) entry which is preliminary data.</text>
</comment>
<reference evidence="1" key="2">
    <citation type="journal article" date="2014" name="ISME J.">
        <title>Microbial stratification in low pH oxic and suboxic macroscopic growths along an acid mine drainage.</title>
        <authorList>
            <person name="Mendez-Garcia C."/>
            <person name="Mesa V."/>
            <person name="Sprenger R.R."/>
            <person name="Richter M."/>
            <person name="Diez M.S."/>
            <person name="Solano J."/>
            <person name="Bargiela R."/>
            <person name="Golyshina O.V."/>
            <person name="Manteca A."/>
            <person name="Ramos J.L."/>
            <person name="Gallego J.R."/>
            <person name="Llorente I."/>
            <person name="Martins Dos Santos V.A."/>
            <person name="Jensen O.N."/>
            <person name="Pelaez A.I."/>
            <person name="Sanchez J."/>
            <person name="Ferrer M."/>
        </authorList>
    </citation>
    <scope>NUCLEOTIDE SEQUENCE</scope>
</reference>
<dbReference type="EMBL" id="AUZY01002458">
    <property type="protein sequence ID" value="EQD72192.1"/>
    <property type="molecule type" value="Genomic_DNA"/>
</dbReference>
<evidence type="ECO:0000313" key="1">
    <source>
        <dbReference type="EMBL" id="EQD72192.1"/>
    </source>
</evidence>
<protein>
    <submittedName>
        <fullName evidence="1">ATPase</fullName>
    </submittedName>
</protein>
<sequence>MVVPDDDLPKGLKRRTVDATPNVGDLFRGYVRGGYSIPDAIAEYVDNSIEQIGDRPGGRVEVDVAGGGSGIVTTIRDNGGGCRDSDALRFIQPGNTGTTELSRGISRFGMGGKTAGLSVAKQVRVYSRFPGENGFLVILDRNELMTKPNWHFEVYDIPQGVPVKSGETLVELRGMETEAHAKRDSYRERFSKRYAALLRRPNSPVLKVAGLPVPPRDPEELMLKGAE</sequence>
<dbReference type="SUPFAM" id="SSF55874">
    <property type="entry name" value="ATPase domain of HSP90 chaperone/DNA topoisomerase II/histidine kinase"/>
    <property type="match status" value="1"/>
</dbReference>
<dbReference type="Pfam" id="PF13589">
    <property type="entry name" value="HATPase_c_3"/>
    <property type="match status" value="1"/>
</dbReference>
<dbReference type="Gene3D" id="3.30.565.10">
    <property type="entry name" value="Histidine kinase-like ATPase, C-terminal domain"/>
    <property type="match status" value="1"/>
</dbReference>
<name>T1BQR3_9ZZZZ</name>
<proteinExistence type="predicted"/>
<dbReference type="AlphaFoldDB" id="T1BQR3"/>